<keyword evidence="2" id="KW-0645">Protease</keyword>
<gene>
    <name evidence="2" type="ORF">ASILVAE211_06370</name>
</gene>
<reference evidence="2" key="1">
    <citation type="journal article" date="2021" name="Microorganisms">
        <title>Acidisoma silvae sp. nov. and Acidisomacellulosilytica sp. nov., Two Acidophilic Bacteria Isolated from Decaying Wood, Hydrolyzing Cellulose and Producing Poly-3-hydroxybutyrate.</title>
        <authorList>
            <person name="Mieszkin S."/>
            <person name="Pouder E."/>
            <person name="Uroz S."/>
            <person name="Simon-Colin C."/>
            <person name="Alain K."/>
        </authorList>
    </citation>
    <scope>NUCLEOTIDE SEQUENCE</scope>
    <source>
        <strain evidence="2">HW T2.11</strain>
    </source>
</reference>
<keyword evidence="2" id="KW-0378">Hydrolase</keyword>
<dbReference type="Proteomes" id="UP000708298">
    <property type="component" value="Unassembled WGS sequence"/>
</dbReference>
<keyword evidence="2" id="KW-0031">Aminopeptidase</keyword>
<dbReference type="GO" id="GO:0004177">
    <property type="term" value="F:aminopeptidase activity"/>
    <property type="evidence" value="ECO:0007669"/>
    <property type="project" value="UniProtKB-KW"/>
</dbReference>
<evidence type="ECO:0000259" key="1">
    <source>
        <dbReference type="Pfam" id="PF00557"/>
    </source>
</evidence>
<evidence type="ECO:0000313" key="2">
    <source>
        <dbReference type="EMBL" id="MCB8874800.1"/>
    </source>
</evidence>
<sequence>MALTGTDLARYQTAQALARDSLDEIASCIRPGATEASLMEDCRRIMDAHGATGYWWYGIPAVILAGPRLHVSEEGDVYQPATIPIAPDDMVTIDVAPEIDGIWGDCARSFFLKDGAIVPPEVAGAAQAEGMAAEAALHAHLLAVARPDMTFQQLHGAMAARLAELGFTNLDFLGNFGHNIGDDLHGRAYMDANCTVRLDSVPMFTFEPHIAKKGSPLAFKYEEVYRFEDGKLVLL</sequence>
<dbReference type="PANTHER" id="PTHR46112">
    <property type="entry name" value="AMINOPEPTIDASE"/>
    <property type="match status" value="1"/>
</dbReference>
<organism evidence="2 3">
    <name type="scientific">Acidisoma silvae</name>
    <dbReference type="NCBI Taxonomy" id="2802396"/>
    <lineage>
        <taxon>Bacteria</taxon>
        <taxon>Pseudomonadati</taxon>
        <taxon>Pseudomonadota</taxon>
        <taxon>Alphaproteobacteria</taxon>
        <taxon>Acetobacterales</taxon>
        <taxon>Acidocellaceae</taxon>
        <taxon>Acidisoma</taxon>
    </lineage>
</organism>
<dbReference type="InterPro" id="IPR050659">
    <property type="entry name" value="Peptidase_M24B"/>
</dbReference>
<dbReference type="AlphaFoldDB" id="A0A964DXZ4"/>
<dbReference type="SUPFAM" id="SSF55920">
    <property type="entry name" value="Creatinase/aminopeptidase"/>
    <property type="match status" value="1"/>
</dbReference>
<comment type="caution">
    <text evidence="2">The sequence shown here is derived from an EMBL/GenBank/DDBJ whole genome shotgun (WGS) entry which is preliminary data.</text>
</comment>
<dbReference type="Pfam" id="PF00557">
    <property type="entry name" value="Peptidase_M24"/>
    <property type="match status" value="1"/>
</dbReference>
<protein>
    <submittedName>
        <fullName evidence="2">Aminopeptidase P family protein</fullName>
    </submittedName>
</protein>
<feature type="domain" description="Peptidase M24" evidence="1">
    <location>
        <begin position="10"/>
        <end position="229"/>
    </location>
</feature>
<accession>A0A964DXZ4</accession>
<reference evidence="2" key="2">
    <citation type="submission" date="2021-01" db="EMBL/GenBank/DDBJ databases">
        <authorList>
            <person name="Mieszkin S."/>
            <person name="Pouder E."/>
            <person name="Alain K."/>
        </authorList>
    </citation>
    <scope>NUCLEOTIDE SEQUENCE</scope>
    <source>
        <strain evidence="2">HW T2.11</strain>
    </source>
</reference>
<dbReference type="Gene3D" id="3.90.230.10">
    <property type="entry name" value="Creatinase/methionine aminopeptidase superfamily"/>
    <property type="match status" value="1"/>
</dbReference>
<dbReference type="InterPro" id="IPR000994">
    <property type="entry name" value="Pept_M24"/>
</dbReference>
<dbReference type="CDD" id="cd01066">
    <property type="entry name" value="APP_MetAP"/>
    <property type="match status" value="1"/>
</dbReference>
<evidence type="ECO:0000313" key="3">
    <source>
        <dbReference type="Proteomes" id="UP000708298"/>
    </source>
</evidence>
<dbReference type="InterPro" id="IPR036005">
    <property type="entry name" value="Creatinase/aminopeptidase-like"/>
</dbReference>
<dbReference type="RefSeq" id="WP_227320464.1">
    <property type="nucleotide sequence ID" value="NZ_JAESVB010000002.1"/>
</dbReference>
<dbReference type="PANTHER" id="PTHR46112:SF2">
    <property type="entry name" value="XAA-PRO AMINOPEPTIDASE P-RELATED"/>
    <property type="match status" value="1"/>
</dbReference>
<keyword evidence="3" id="KW-1185">Reference proteome</keyword>
<name>A0A964DXZ4_9PROT</name>
<dbReference type="EMBL" id="JAESVB010000002">
    <property type="protein sequence ID" value="MCB8874800.1"/>
    <property type="molecule type" value="Genomic_DNA"/>
</dbReference>
<proteinExistence type="predicted"/>